<keyword evidence="2" id="KW-0378">Hydrolase</keyword>
<dbReference type="Proteomes" id="UP000000245">
    <property type="component" value="Chromosome"/>
</dbReference>
<evidence type="ECO:0000313" key="3">
    <source>
        <dbReference type="Proteomes" id="UP000000245"/>
    </source>
</evidence>
<dbReference type="SUPFAM" id="SSF55811">
    <property type="entry name" value="Nudix"/>
    <property type="match status" value="1"/>
</dbReference>
<feature type="domain" description="Nudix hydrolase" evidence="1">
    <location>
        <begin position="134"/>
        <end position="284"/>
    </location>
</feature>
<accession>A5FZZ5</accession>
<gene>
    <name evidence="2" type="ordered locus">Acry_1976</name>
</gene>
<dbReference type="eggNOG" id="COG0494">
    <property type="taxonomic scope" value="Bacteria"/>
</dbReference>
<dbReference type="KEGG" id="acr:Acry_1976"/>
<dbReference type="Gene3D" id="3.90.79.10">
    <property type="entry name" value="Nucleoside Triphosphate Pyrophosphohydrolase"/>
    <property type="match status" value="1"/>
</dbReference>
<name>A5FZZ5_ACICJ</name>
<dbReference type="STRING" id="349163.Acry_1976"/>
<dbReference type="EMBL" id="CP000697">
    <property type="protein sequence ID" value="ABQ31177.1"/>
    <property type="molecule type" value="Genomic_DNA"/>
</dbReference>
<reference evidence="2 3" key="1">
    <citation type="submission" date="2007-05" db="EMBL/GenBank/DDBJ databases">
        <title>Complete sequence of chromosome of Acidiphilium cryptum JF-5.</title>
        <authorList>
            <consortium name="US DOE Joint Genome Institute"/>
            <person name="Copeland A."/>
            <person name="Lucas S."/>
            <person name="Lapidus A."/>
            <person name="Barry K."/>
            <person name="Detter J.C."/>
            <person name="Glavina del Rio T."/>
            <person name="Hammon N."/>
            <person name="Israni S."/>
            <person name="Dalin E."/>
            <person name="Tice H."/>
            <person name="Pitluck S."/>
            <person name="Sims D."/>
            <person name="Brettin T."/>
            <person name="Bruce D."/>
            <person name="Han C."/>
            <person name="Schmutz J."/>
            <person name="Larimer F."/>
            <person name="Land M."/>
            <person name="Hauser L."/>
            <person name="Kyrpides N."/>
            <person name="Kim E."/>
            <person name="Magnuson T."/>
            <person name="Richardson P."/>
        </authorList>
    </citation>
    <scope>NUCLEOTIDE SEQUENCE [LARGE SCALE GENOMIC DNA]</scope>
    <source>
        <strain evidence="2 3">JF-5</strain>
    </source>
</reference>
<dbReference type="HOGENOM" id="CLU_048013_1_1_5"/>
<keyword evidence="3" id="KW-1185">Reference proteome</keyword>
<evidence type="ECO:0000259" key="1">
    <source>
        <dbReference type="PROSITE" id="PS51462"/>
    </source>
</evidence>
<proteinExistence type="predicted"/>
<dbReference type="AlphaFoldDB" id="A5FZZ5"/>
<dbReference type="InterPro" id="IPR000086">
    <property type="entry name" value="NUDIX_hydrolase_dom"/>
</dbReference>
<dbReference type="InterPro" id="IPR015797">
    <property type="entry name" value="NUDIX_hydrolase-like_dom_sf"/>
</dbReference>
<sequence>MARLLSLLAMSTVRAMSGRWHAVHEMQMAGTEEQVSAALLERIARCRTAVLPGRRIPLLIGDDPVGYVGAALAADLAFYARPHPGGLSIPPEEAARLNAVATPLGPAHGFRTRGELFDVRSRIDGPVLATLDRGALPAFGVIGVGVHLNGYVRRADGPHLWIGRRSATKKLDPGKLDNLVGGGVSAGMGAFDTLAKEAAEEASIPAGTIAQARAMARIAYDMERPEGLRRDLLVCYDLELDESFRPEAADGEVESFSLVPAREMLGIVAGTDEVKFNVNLVIIDFLLRHGVLADPSDRVRAALAAQPPAAAD</sequence>
<dbReference type="Pfam" id="PF00293">
    <property type="entry name" value="NUDIX"/>
    <property type="match status" value="1"/>
</dbReference>
<dbReference type="GO" id="GO:0016787">
    <property type="term" value="F:hydrolase activity"/>
    <property type="evidence" value="ECO:0007669"/>
    <property type="project" value="UniProtKB-KW"/>
</dbReference>
<organism evidence="2 3">
    <name type="scientific">Acidiphilium cryptum (strain JF-5)</name>
    <dbReference type="NCBI Taxonomy" id="349163"/>
    <lineage>
        <taxon>Bacteria</taxon>
        <taxon>Pseudomonadati</taxon>
        <taxon>Pseudomonadota</taxon>
        <taxon>Alphaproteobacteria</taxon>
        <taxon>Acetobacterales</taxon>
        <taxon>Acidocellaceae</taxon>
        <taxon>Acidiphilium</taxon>
    </lineage>
</organism>
<dbReference type="PROSITE" id="PS51462">
    <property type="entry name" value="NUDIX"/>
    <property type="match status" value="1"/>
</dbReference>
<protein>
    <submittedName>
        <fullName evidence="2">NUDIX hydrolase</fullName>
    </submittedName>
</protein>
<dbReference type="CDD" id="cd03676">
    <property type="entry name" value="NUDIX_Tnr3_like"/>
    <property type="match status" value="1"/>
</dbReference>
<evidence type="ECO:0000313" key="2">
    <source>
        <dbReference type="EMBL" id="ABQ31177.1"/>
    </source>
</evidence>